<keyword evidence="2" id="KW-0472">Membrane</keyword>
<feature type="compositionally biased region" description="Low complexity" evidence="1">
    <location>
        <begin position="369"/>
        <end position="382"/>
    </location>
</feature>
<feature type="compositionally biased region" description="Low complexity" evidence="1">
    <location>
        <begin position="553"/>
        <end position="566"/>
    </location>
</feature>
<accession>A0A1E7F0J1</accession>
<evidence type="ECO:0000256" key="1">
    <source>
        <dbReference type="SAM" id="MobiDB-lite"/>
    </source>
</evidence>
<feature type="transmembrane region" description="Helical" evidence="2">
    <location>
        <begin position="257"/>
        <end position="281"/>
    </location>
</feature>
<dbReference type="EMBL" id="KV784366">
    <property type="protein sequence ID" value="OEU11748.1"/>
    <property type="molecule type" value="Genomic_DNA"/>
</dbReference>
<feature type="compositionally biased region" description="Acidic residues" evidence="1">
    <location>
        <begin position="542"/>
        <end position="552"/>
    </location>
</feature>
<dbReference type="KEGG" id="fcy:FRACYDRAFT_244871"/>
<feature type="region of interest" description="Disordered" evidence="1">
    <location>
        <begin position="223"/>
        <end position="250"/>
    </location>
</feature>
<protein>
    <recommendedName>
        <fullName evidence="6">SEA domain-containing protein</fullName>
    </recommendedName>
</protein>
<dbReference type="AlphaFoldDB" id="A0A1E7F0J1"/>
<feature type="chain" id="PRO_5009192567" description="SEA domain-containing protein" evidence="3">
    <location>
        <begin position="23"/>
        <end position="566"/>
    </location>
</feature>
<feature type="compositionally biased region" description="Low complexity" evidence="1">
    <location>
        <begin position="231"/>
        <end position="242"/>
    </location>
</feature>
<keyword evidence="2" id="KW-0812">Transmembrane</keyword>
<sequence>MKVVSLSLISSIFLFVGTIVSGSNGAFLRSNNKDNDHQRTLQSSNSDAVIRTDLVRLIPFDVQIAIQDDSASSSSTSSEVLIESLYPILTDTITDWMMESFEIKTINPNTQLVNNNTSFDSIALELIDQTSSKGTIGGQVLNLVQVSFEGVSLWERVGTGTPPMEPEIVELIQRATFLEDKKLKDELQLTINTLLIDLGMYENGSEEEQSPISIVDVRAYITPTGGGGDDNGNNNGNSNNGGAQSPSPNTGNQSLEIIIIAAIVVACLAFALLMFAVIWAWRSDRRDNQYYDEKPSQGQGGTERAAVVAGGGGGGSKSSKQQQRKSNKSSNKSATSSSSSNKNKKLFGGGKQNRNSSVTQKQRGDGGRNSKNNKYDNNNNNNNDDDDPGVGGGVTDFPDILNNGSYPKEIGNVDGNDTDDYDDSVVNGGTDNQYPGDSVYSEDISSSLTAYYKSGMGYNNNQGGGNQPRHHLINDQGGGGDDGASLSSMDSYGYSLDGYAPSLGPAQGGYPVGPLQAARDAPIPIGDSMDEIGHMDIVQLQQEEESVADYDAEPTPATTAADNDEA</sequence>
<dbReference type="InParanoid" id="A0A1E7F0J1"/>
<feature type="compositionally biased region" description="Low complexity" evidence="1">
    <location>
        <begin position="328"/>
        <end position="341"/>
    </location>
</feature>
<name>A0A1E7F0J1_9STRA</name>
<evidence type="ECO:0000256" key="2">
    <source>
        <dbReference type="SAM" id="Phobius"/>
    </source>
</evidence>
<feature type="signal peptide" evidence="3">
    <location>
        <begin position="1"/>
        <end position="22"/>
    </location>
</feature>
<proteinExistence type="predicted"/>
<keyword evidence="3" id="KW-0732">Signal</keyword>
<keyword evidence="5" id="KW-1185">Reference proteome</keyword>
<evidence type="ECO:0008006" key="6">
    <source>
        <dbReference type="Google" id="ProtNLM"/>
    </source>
</evidence>
<gene>
    <name evidence="4" type="ORF">FRACYDRAFT_244871</name>
</gene>
<feature type="region of interest" description="Disordered" evidence="1">
    <location>
        <begin position="542"/>
        <end position="566"/>
    </location>
</feature>
<dbReference type="OrthoDB" id="49321at2759"/>
<evidence type="ECO:0000313" key="5">
    <source>
        <dbReference type="Proteomes" id="UP000095751"/>
    </source>
</evidence>
<feature type="region of interest" description="Disordered" evidence="1">
    <location>
        <begin position="291"/>
        <end position="439"/>
    </location>
</feature>
<dbReference type="Proteomes" id="UP000095751">
    <property type="component" value="Unassembled WGS sequence"/>
</dbReference>
<evidence type="ECO:0000313" key="4">
    <source>
        <dbReference type="EMBL" id="OEU11748.1"/>
    </source>
</evidence>
<keyword evidence="2" id="KW-1133">Transmembrane helix</keyword>
<evidence type="ECO:0000256" key="3">
    <source>
        <dbReference type="SAM" id="SignalP"/>
    </source>
</evidence>
<organism evidence="4 5">
    <name type="scientific">Fragilariopsis cylindrus CCMP1102</name>
    <dbReference type="NCBI Taxonomy" id="635003"/>
    <lineage>
        <taxon>Eukaryota</taxon>
        <taxon>Sar</taxon>
        <taxon>Stramenopiles</taxon>
        <taxon>Ochrophyta</taxon>
        <taxon>Bacillariophyta</taxon>
        <taxon>Bacillariophyceae</taxon>
        <taxon>Bacillariophycidae</taxon>
        <taxon>Bacillariales</taxon>
        <taxon>Bacillariaceae</taxon>
        <taxon>Fragilariopsis</taxon>
    </lineage>
</organism>
<reference evidence="4 5" key="1">
    <citation type="submission" date="2016-09" db="EMBL/GenBank/DDBJ databases">
        <title>Extensive genetic diversity and differential bi-allelic expression allows diatom success in the polar Southern Ocean.</title>
        <authorList>
            <consortium name="DOE Joint Genome Institute"/>
            <person name="Mock T."/>
            <person name="Otillar R.P."/>
            <person name="Strauss J."/>
            <person name="Dupont C."/>
            <person name="Frickenhaus S."/>
            <person name="Maumus F."/>
            <person name="Mcmullan M."/>
            <person name="Sanges R."/>
            <person name="Schmutz J."/>
            <person name="Toseland A."/>
            <person name="Valas R."/>
            <person name="Veluchamy A."/>
            <person name="Ward B.J."/>
            <person name="Allen A."/>
            <person name="Barry K."/>
            <person name="Falciatore A."/>
            <person name="Ferrante M."/>
            <person name="Fortunato A.E."/>
            <person name="Gloeckner G."/>
            <person name="Gruber A."/>
            <person name="Hipkin R."/>
            <person name="Janech M."/>
            <person name="Kroth P."/>
            <person name="Leese F."/>
            <person name="Lindquist E."/>
            <person name="Lyon B.R."/>
            <person name="Martin J."/>
            <person name="Mayer C."/>
            <person name="Parker M."/>
            <person name="Quesneville H."/>
            <person name="Raymond J."/>
            <person name="Uhlig C."/>
            <person name="Valentin K.U."/>
            <person name="Worden A.Z."/>
            <person name="Armbrust E.V."/>
            <person name="Bowler C."/>
            <person name="Green B."/>
            <person name="Moulton V."/>
            <person name="Van Oosterhout C."/>
            <person name="Grigoriev I."/>
        </authorList>
    </citation>
    <scope>NUCLEOTIDE SEQUENCE [LARGE SCALE GENOMIC DNA]</scope>
    <source>
        <strain evidence="4 5">CCMP1102</strain>
    </source>
</reference>